<gene>
    <name evidence="3" type="ORF">MPLG2_3824</name>
</gene>
<keyword evidence="2" id="KW-1133">Transmembrane helix</keyword>
<evidence type="ECO:0000313" key="3">
    <source>
        <dbReference type="EMBL" id="SPD88854.1"/>
    </source>
</evidence>
<reference evidence="3 4" key="1">
    <citation type="submission" date="2018-02" db="EMBL/GenBank/DDBJ databases">
        <authorList>
            <person name="Cohen D.B."/>
            <person name="Kent A.D."/>
        </authorList>
    </citation>
    <scope>NUCLEOTIDE SEQUENCE [LARGE SCALE GENOMIC DNA]</scope>
    <source>
        <strain evidence="3">1</strain>
    </source>
</reference>
<feature type="transmembrane region" description="Helical" evidence="2">
    <location>
        <begin position="113"/>
        <end position="134"/>
    </location>
</feature>
<dbReference type="EMBL" id="LT985188">
    <property type="protein sequence ID" value="SPD88854.1"/>
    <property type="molecule type" value="Genomic_DNA"/>
</dbReference>
<proteinExistence type="predicted"/>
<dbReference type="KEGG" id="mgg:MPLG2_3824"/>
<name>A0A2N9JLD9_9ACTN</name>
<feature type="compositionally biased region" description="Basic and acidic residues" evidence="1">
    <location>
        <begin position="229"/>
        <end position="246"/>
    </location>
</feature>
<protein>
    <submittedName>
        <fullName evidence="3">Uncharacterized protein</fullName>
    </submittedName>
</protein>
<evidence type="ECO:0000256" key="2">
    <source>
        <dbReference type="SAM" id="Phobius"/>
    </source>
</evidence>
<keyword evidence="2" id="KW-0812">Transmembrane</keyword>
<organism evidence="3 4">
    <name type="scientific">Micropruina glycogenica</name>
    <dbReference type="NCBI Taxonomy" id="75385"/>
    <lineage>
        <taxon>Bacteria</taxon>
        <taxon>Bacillati</taxon>
        <taxon>Actinomycetota</taxon>
        <taxon>Actinomycetes</taxon>
        <taxon>Propionibacteriales</taxon>
        <taxon>Nocardioidaceae</taxon>
        <taxon>Micropruina</taxon>
    </lineage>
</organism>
<accession>A0A2N9JLD9</accession>
<dbReference type="RefSeq" id="WP_158681319.1">
    <property type="nucleotide sequence ID" value="NZ_BAAAGO010000067.1"/>
</dbReference>
<evidence type="ECO:0000313" key="4">
    <source>
        <dbReference type="Proteomes" id="UP000238164"/>
    </source>
</evidence>
<feature type="transmembrane region" description="Helical" evidence="2">
    <location>
        <begin position="6"/>
        <end position="24"/>
    </location>
</feature>
<keyword evidence="2" id="KW-0472">Membrane</keyword>
<keyword evidence="4" id="KW-1185">Reference proteome</keyword>
<evidence type="ECO:0000256" key="1">
    <source>
        <dbReference type="SAM" id="MobiDB-lite"/>
    </source>
</evidence>
<dbReference type="Proteomes" id="UP000238164">
    <property type="component" value="Chromosome 1"/>
</dbReference>
<feature type="region of interest" description="Disordered" evidence="1">
    <location>
        <begin position="218"/>
        <end position="246"/>
    </location>
</feature>
<feature type="transmembrane region" description="Helical" evidence="2">
    <location>
        <begin position="91"/>
        <end position="107"/>
    </location>
</feature>
<dbReference type="AlphaFoldDB" id="A0A2N9JLD9"/>
<sequence length="246" mass="26244">MGLTGVIFGVIAAAWLVYLVPYFLKRQADPSTDEIDPAAPFSASVTIVRRGTSLATADEGTAIVSTPLTRRAALYELGQIERQAAARRRRVLLVLAVALLGVSVPVATGHVLWWAPIIPAGLLLLFLVVARFSVRAMRRDLDARAGRIRECGDEQTVAIAVLSQDDDASEASIELTAPVSQPGSLWDPIPITAPTYVSKPLAPRTVRTIDLSAPIAPASDVPVTADPLPVERPEADEDEGRRAVGE</sequence>
<dbReference type="OrthoDB" id="3218604at2"/>